<dbReference type="Pfam" id="PF00962">
    <property type="entry name" value="A_deaminase"/>
    <property type="match status" value="1"/>
</dbReference>
<dbReference type="PROSITE" id="PS51257">
    <property type="entry name" value="PROKAR_LIPOPROTEIN"/>
    <property type="match status" value="1"/>
</dbReference>
<evidence type="ECO:0000256" key="5">
    <source>
        <dbReference type="ARBA" id="ARBA00022801"/>
    </source>
</evidence>
<dbReference type="GO" id="GO:0004000">
    <property type="term" value="F:adenosine deaminase activity"/>
    <property type="evidence" value="ECO:0007669"/>
    <property type="project" value="UniProtKB-ARBA"/>
</dbReference>
<comment type="cofactor">
    <cofactor evidence="1">
        <name>Zn(2+)</name>
        <dbReference type="ChEBI" id="CHEBI:29105"/>
    </cofactor>
</comment>
<keyword evidence="9" id="KW-1185">Reference proteome</keyword>
<comment type="similarity">
    <text evidence="2">Belongs to the metallo-dependent hydrolases superfamily. Adenosine and AMP deaminases family.</text>
</comment>
<evidence type="ECO:0000256" key="4">
    <source>
        <dbReference type="ARBA" id="ARBA00022723"/>
    </source>
</evidence>
<dbReference type="OrthoDB" id="105475at2"/>
<evidence type="ECO:0000256" key="3">
    <source>
        <dbReference type="ARBA" id="ARBA00012784"/>
    </source>
</evidence>
<dbReference type="PANTHER" id="PTHR11409">
    <property type="entry name" value="ADENOSINE DEAMINASE"/>
    <property type="match status" value="1"/>
</dbReference>
<dbReference type="AlphaFoldDB" id="A0A2A4G8G3"/>
<protein>
    <recommendedName>
        <fullName evidence="3">adenosine deaminase</fullName>
        <ecNumber evidence="3">3.5.4.4</ecNumber>
    </recommendedName>
</protein>
<evidence type="ECO:0000256" key="6">
    <source>
        <dbReference type="ARBA" id="ARBA00022833"/>
    </source>
</evidence>
<dbReference type="Gene3D" id="3.20.20.140">
    <property type="entry name" value="Metal-dependent hydrolases"/>
    <property type="match status" value="1"/>
</dbReference>
<sequence length="482" mass="54420">MTLPMPKGLLSLLFFYLLLSGCVSTKQVSQTTEIERLFAQIKSDSVTLHAFFSKMPKGGDLHHHASGTPYAEQYIVNAKSDGLWVDTLNYSLQLPKISDSNRHSVSITQWTNDKSYAKDSLINYWSTRNYKERGLDGHQLFFSSFGRFKHAFIGHEAALLSAMCQKAQKDHISYLETMIRVANIQDSIAQIAPSNFNLTTQESREQRLERLYQTLKDKGMDTWVNANVDSLASYYNNTNKNGITLRFQTYGIRVLDNPALTFAQLLLGFETAQKSPYLVGVNFVAPEDHPKALANYDLHMAMFAFLGKKFPKVPIAIHAGELAHGKGAAQNDDFKDHIEKAVRMAGAQRIGHGVGILEEENAQETLAYMRKKGIAVEINLRSNEVILERNPKNHPIRAYWKAGVPVCISTDDEGVLRTDLTAQYLLLTQYLPELGYADIKSIVLNGIQYAFLEPRVKKELLQKLKNDFTRFEKDILSAKAIY</sequence>
<comment type="caution">
    <text evidence="8">The sequence shown here is derived from an EMBL/GenBank/DDBJ whole genome shotgun (WGS) entry which is preliminary data.</text>
</comment>
<dbReference type="EMBL" id="NBWU01000002">
    <property type="protein sequence ID" value="PCE64713.1"/>
    <property type="molecule type" value="Genomic_DNA"/>
</dbReference>
<reference evidence="8 9" key="1">
    <citation type="submission" date="2017-04" db="EMBL/GenBank/DDBJ databases">
        <title>A new member of the family Flavobacteriaceae isolated from ascidians.</title>
        <authorList>
            <person name="Chen L."/>
        </authorList>
    </citation>
    <scope>NUCLEOTIDE SEQUENCE [LARGE SCALE GENOMIC DNA]</scope>
    <source>
        <strain evidence="8 9">HQA918</strain>
    </source>
</reference>
<proteinExistence type="inferred from homology"/>
<dbReference type="GO" id="GO:0043103">
    <property type="term" value="P:hypoxanthine salvage"/>
    <property type="evidence" value="ECO:0007669"/>
    <property type="project" value="TreeGrafter"/>
</dbReference>
<dbReference type="PANTHER" id="PTHR11409:SF43">
    <property type="entry name" value="ADENOSINE DEAMINASE"/>
    <property type="match status" value="1"/>
</dbReference>
<evidence type="ECO:0000313" key="8">
    <source>
        <dbReference type="EMBL" id="PCE64713.1"/>
    </source>
</evidence>
<evidence type="ECO:0000256" key="1">
    <source>
        <dbReference type="ARBA" id="ARBA00001947"/>
    </source>
</evidence>
<evidence type="ECO:0000313" key="9">
    <source>
        <dbReference type="Proteomes" id="UP000219559"/>
    </source>
</evidence>
<evidence type="ECO:0000256" key="2">
    <source>
        <dbReference type="ARBA" id="ARBA00006676"/>
    </source>
</evidence>
<keyword evidence="5" id="KW-0378">Hydrolase</keyword>
<dbReference type="EC" id="3.5.4.4" evidence="3"/>
<feature type="domain" description="Adenosine deaminase" evidence="7">
    <location>
        <begin position="312"/>
        <end position="465"/>
    </location>
</feature>
<dbReference type="Proteomes" id="UP000219559">
    <property type="component" value="Unassembled WGS sequence"/>
</dbReference>
<gene>
    <name evidence="8" type="ORF">B7P33_05950</name>
</gene>
<evidence type="ECO:0000259" key="7">
    <source>
        <dbReference type="Pfam" id="PF00962"/>
    </source>
</evidence>
<dbReference type="InterPro" id="IPR001365">
    <property type="entry name" value="A_deaminase_dom"/>
</dbReference>
<dbReference type="SUPFAM" id="SSF51556">
    <property type="entry name" value="Metallo-dependent hydrolases"/>
    <property type="match status" value="1"/>
</dbReference>
<keyword evidence="4" id="KW-0479">Metal-binding</keyword>
<accession>A0A2A4G8G3</accession>
<keyword evidence="6" id="KW-0862">Zinc</keyword>
<dbReference type="GO" id="GO:0046872">
    <property type="term" value="F:metal ion binding"/>
    <property type="evidence" value="ECO:0007669"/>
    <property type="project" value="UniProtKB-KW"/>
</dbReference>
<organism evidence="8 9">
    <name type="scientific">Sediminicola luteus</name>
    <dbReference type="NCBI Taxonomy" id="319238"/>
    <lineage>
        <taxon>Bacteria</taxon>
        <taxon>Pseudomonadati</taxon>
        <taxon>Bacteroidota</taxon>
        <taxon>Flavobacteriia</taxon>
        <taxon>Flavobacteriales</taxon>
        <taxon>Flavobacteriaceae</taxon>
        <taxon>Sediminicola</taxon>
    </lineage>
</organism>
<dbReference type="GO" id="GO:0006154">
    <property type="term" value="P:adenosine catabolic process"/>
    <property type="evidence" value="ECO:0007669"/>
    <property type="project" value="TreeGrafter"/>
</dbReference>
<name>A0A2A4G8G3_9FLAO</name>
<dbReference type="GO" id="GO:0046103">
    <property type="term" value="P:inosine biosynthetic process"/>
    <property type="evidence" value="ECO:0007669"/>
    <property type="project" value="TreeGrafter"/>
</dbReference>
<dbReference type="GO" id="GO:0005829">
    <property type="term" value="C:cytosol"/>
    <property type="evidence" value="ECO:0007669"/>
    <property type="project" value="TreeGrafter"/>
</dbReference>
<dbReference type="InterPro" id="IPR032466">
    <property type="entry name" value="Metal_Hydrolase"/>
</dbReference>
<dbReference type="InterPro" id="IPR006330">
    <property type="entry name" value="Ado/ade_deaminase"/>
</dbReference>